<evidence type="ECO:0000313" key="2">
    <source>
        <dbReference type="Proteomes" id="UP000789342"/>
    </source>
</evidence>
<proteinExistence type="predicted"/>
<reference evidence="1" key="1">
    <citation type="submission" date="2021-06" db="EMBL/GenBank/DDBJ databases">
        <authorList>
            <person name="Kallberg Y."/>
            <person name="Tangrot J."/>
            <person name="Rosling A."/>
        </authorList>
    </citation>
    <scope>NUCLEOTIDE SEQUENCE</scope>
    <source>
        <strain evidence="1">CL551</strain>
    </source>
</reference>
<dbReference type="EMBL" id="CAJVPV010004590">
    <property type="protein sequence ID" value="CAG8576288.1"/>
    <property type="molecule type" value="Genomic_DNA"/>
</dbReference>
<gene>
    <name evidence="1" type="ORF">AMORRO_LOCUS6707</name>
</gene>
<accession>A0A9N9BTY8</accession>
<dbReference type="AlphaFoldDB" id="A0A9N9BTY8"/>
<keyword evidence="2" id="KW-1185">Reference proteome</keyword>
<protein>
    <submittedName>
        <fullName evidence="1">3588_t:CDS:1</fullName>
    </submittedName>
</protein>
<name>A0A9N9BTY8_9GLOM</name>
<comment type="caution">
    <text evidence="1">The sequence shown here is derived from an EMBL/GenBank/DDBJ whole genome shotgun (WGS) entry which is preliminary data.</text>
</comment>
<dbReference type="Proteomes" id="UP000789342">
    <property type="component" value="Unassembled WGS sequence"/>
</dbReference>
<organism evidence="1 2">
    <name type="scientific">Acaulospora morrowiae</name>
    <dbReference type="NCBI Taxonomy" id="94023"/>
    <lineage>
        <taxon>Eukaryota</taxon>
        <taxon>Fungi</taxon>
        <taxon>Fungi incertae sedis</taxon>
        <taxon>Mucoromycota</taxon>
        <taxon>Glomeromycotina</taxon>
        <taxon>Glomeromycetes</taxon>
        <taxon>Diversisporales</taxon>
        <taxon>Acaulosporaceae</taxon>
        <taxon>Acaulospora</taxon>
    </lineage>
</organism>
<sequence>MKTDKKNHGKIVLILYENVQYRCQGTVRNEAVMPDYVMNRAQALDCD</sequence>
<evidence type="ECO:0000313" key="1">
    <source>
        <dbReference type="EMBL" id="CAG8576288.1"/>
    </source>
</evidence>